<keyword evidence="7" id="KW-1185">Reference proteome</keyword>
<name>A0A8T3CFQ5_9TELE</name>
<accession>A0A8T3CFQ5</accession>
<keyword evidence="5" id="KW-0807">Transducer</keyword>
<keyword evidence="2" id="KW-1003">Cell membrane</keyword>
<sequence>MVLRKRKKAPRLAASSSVFTTCVCIHRERQHLPPLCIAEKPSTVSHIRTVSIMPINCTELASLHQWYYLPTMYSLEFCLGFLGDLPIILGYIFRLKEWKSTDIYLFNPAVSDLLFLCTPTARPRPHPSSASLADISSMSICTPASSSWRGLA</sequence>
<evidence type="ECO:0000256" key="1">
    <source>
        <dbReference type="ARBA" id="ARBA00004651"/>
    </source>
</evidence>
<reference evidence="6" key="1">
    <citation type="submission" date="2021-01" db="EMBL/GenBank/DDBJ databases">
        <authorList>
            <person name="Zahm M."/>
            <person name="Roques C."/>
            <person name="Cabau C."/>
            <person name="Klopp C."/>
            <person name="Donnadieu C."/>
            <person name="Jouanno E."/>
            <person name="Lampietro C."/>
            <person name="Louis A."/>
            <person name="Herpin A."/>
            <person name="Echchiki A."/>
            <person name="Berthelot C."/>
            <person name="Parey E."/>
            <person name="Roest-Crollius H."/>
            <person name="Braasch I."/>
            <person name="Postlethwait J."/>
            <person name="Bobe J."/>
            <person name="Montfort J."/>
            <person name="Bouchez O."/>
            <person name="Begum T."/>
            <person name="Mejri S."/>
            <person name="Adams A."/>
            <person name="Chen W.-J."/>
            <person name="Guiguen Y."/>
        </authorList>
    </citation>
    <scope>NUCLEOTIDE SEQUENCE</scope>
    <source>
        <tissue evidence="6">Blood</tissue>
    </source>
</reference>
<comment type="subcellular location">
    <subcellularLocation>
        <location evidence="1">Cell membrane</location>
        <topology evidence="1">Multi-pass membrane protein</topology>
    </subcellularLocation>
</comment>
<evidence type="ECO:0000256" key="5">
    <source>
        <dbReference type="ARBA" id="ARBA00023224"/>
    </source>
</evidence>
<gene>
    <name evidence="6" type="ORF">AGOR_G00253000</name>
</gene>
<evidence type="ECO:0000256" key="3">
    <source>
        <dbReference type="ARBA" id="ARBA00023040"/>
    </source>
</evidence>
<dbReference type="GO" id="GO:0004930">
    <property type="term" value="F:G protein-coupled receptor activity"/>
    <property type="evidence" value="ECO:0007669"/>
    <property type="project" value="UniProtKB-KW"/>
</dbReference>
<dbReference type="EMBL" id="JAERUA010000283">
    <property type="protein sequence ID" value="KAI1879787.1"/>
    <property type="molecule type" value="Genomic_DNA"/>
</dbReference>
<dbReference type="Proteomes" id="UP000829720">
    <property type="component" value="Unassembled WGS sequence"/>
</dbReference>
<dbReference type="AlphaFoldDB" id="A0A8T3CFQ5"/>
<evidence type="ECO:0000256" key="2">
    <source>
        <dbReference type="ARBA" id="ARBA00022475"/>
    </source>
</evidence>
<dbReference type="SUPFAM" id="SSF81321">
    <property type="entry name" value="Family A G protein-coupled receptor-like"/>
    <property type="match status" value="1"/>
</dbReference>
<evidence type="ECO:0000313" key="7">
    <source>
        <dbReference type="Proteomes" id="UP000829720"/>
    </source>
</evidence>
<dbReference type="PANTHER" id="PTHR24231">
    <property type="entry name" value="PURINOCEPTOR-RELATED G-PROTEIN COUPLED RECEPTOR"/>
    <property type="match status" value="1"/>
</dbReference>
<dbReference type="Gene3D" id="1.20.1070.10">
    <property type="entry name" value="Rhodopsin 7-helix transmembrane proteins"/>
    <property type="match status" value="1"/>
</dbReference>
<organism evidence="6 7">
    <name type="scientific">Albula goreensis</name>
    <dbReference type="NCBI Taxonomy" id="1534307"/>
    <lineage>
        <taxon>Eukaryota</taxon>
        <taxon>Metazoa</taxon>
        <taxon>Chordata</taxon>
        <taxon>Craniata</taxon>
        <taxon>Vertebrata</taxon>
        <taxon>Euteleostomi</taxon>
        <taxon>Actinopterygii</taxon>
        <taxon>Neopterygii</taxon>
        <taxon>Teleostei</taxon>
        <taxon>Albuliformes</taxon>
        <taxon>Albulidae</taxon>
        <taxon>Albula</taxon>
    </lineage>
</organism>
<evidence type="ECO:0000256" key="4">
    <source>
        <dbReference type="ARBA" id="ARBA00023170"/>
    </source>
</evidence>
<keyword evidence="2" id="KW-0472">Membrane</keyword>
<dbReference type="PANTHER" id="PTHR24231:SF14">
    <property type="entry name" value="SUCCINATE RECEPTOR 1"/>
    <property type="match status" value="1"/>
</dbReference>
<evidence type="ECO:0000313" key="6">
    <source>
        <dbReference type="EMBL" id="KAI1879787.1"/>
    </source>
</evidence>
<dbReference type="GO" id="GO:0005886">
    <property type="term" value="C:plasma membrane"/>
    <property type="evidence" value="ECO:0007669"/>
    <property type="project" value="UniProtKB-SubCell"/>
</dbReference>
<comment type="caution">
    <text evidence="6">The sequence shown here is derived from an EMBL/GenBank/DDBJ whole genome shotgun (WGS) entry which is preliminary data.</text>
</comment>
<protein>
    <submittedName>
        <fullName evidence="6">Uncharacterized protein</fullName>
    </submittedName>
</protein>
<proteinExistence type="predicted"/>
<keyword evidence="4" id="KW-0675">Receptor</keyword>
<dbReference type="OrthoDB" id="9927220at2759"/>
<keyword evidence="3" id="KW-0297">G-protein coupled receptor</keyword>